<evidence type="ECO:0000256" key="1">
    <source>
        <dbReference type="SAM" id="SignalP"/>
    </source>
</evidence>
<accession>A0A3M7PG92</accession>
<feature type="signal peptide" evidence="1">
    <location>
        <begin position="1"/>
        <end position="27"/>
    </location>
</feature>
<keyword evidence="1" id="KW-0732">Signal</keyword>
<proteinExistence type="predicted"/>
<comment type="caution">
    <text evidence="2">The sequence shown here is derived from an EMBL/GenBank/DDBJ whole genome shotgun (WGS) entry which is preliminary data.</text>
</comment>
<organism evidence="2 3">
    <name type="scientific">Brachionus plicatilis</name>
    <name type="common">Marine rotifer</name>
    <name type="synonym">Brachionus muelleri</name>
    <dbReference type="NCBI Taxonomy" id="10195"/>
    <lineage>
        <taxon>Eukaryota</taxon>
        <taxon>Metazoa</taxon>
        <taxon>Spiralia</taxon>
        <taxon>Gnathifera</taxon>
        <taxon>Rotifera</taxon>
        <taxon>Eurotatoria</taxon>
        <taxon>Monogononta</taxon>
        <taxon>Pseudotrocha</taxon>
        <taxon>Ploima</taxon>
        <taxon>Brachionidae</taxon>
        <taxon>Brachionus</taxon>
    </lineage>
</organism>
<sequence>MKIKIVRGAYCSLFLLLRRLFFFQCRARQGAKILENSKKSSFVQDPNNYRPIKKKKAFCVYCNEDLKNIS</sequence>
<gene>
    <name evidence="2" type="ORF">BpHYR1_016173</name>
</gene>
<dbReference type="AlphaFoldDB" id="A0A3M7PG92"/>
<protein>
    <submittedName>
        <fullName evidence="2">Uncharacterized protein</fullName>
    </submittedName>
</protein>
<feature type="chain" id="PRO_5018144417" evidence="1">
    <location>
        <begin position="28"/>
        <end position="70"/>
    </location>
</feature>
<dbReference type="EMBL" id="REGN01011243">
    <property type="protein sequence ID" value="RMZ97707.1"/>
    <property type="molecule type" value="Genomic_DNA"/>
</dbReference>
<name>A0A3M7PG92_BRAPC</name>
<evidence type="ECO:0000313" key="3">
    <source>
        <dbReference type="Proteomes" id="UP000276133"/>
    </source>
</evidence>
<keyword evidence="3" id="KW-1185">Reference proteome</keyword>
<evidence type="ECO:0000313" key="2">
    <source>
        <dbReference type="EMBL" id="RMZ97707.1"/>
    </source>
</evidence>
<dbReference type="Proteomes" id="UP000276133">
    <property type="component" value="Unassembled WGS sequence"/>
</dbReference>
<reference evidence="2 3" key="1">
    <citation type="journal article" date="2018" name="Sci. Rep.">
        <title>Genomic signatures of local adaptation to the degree of environmental predictability in rotifers.</title>
        <authorList>
            <person name="Franch-Gras L."/>
            <person name="Hahn C."/>
            <person name="Garcia-Roger E.M."/>
            <person name="Carmona M.J."/>
            <person name="Serra M."/>
            <person name="Gomez A."/>
        </authorList>
    </citation>
    <scope>NUCLEOTIDE SEQUENCE [LARGE SCALE GENOMIC DNA]</scope>
    <source>
        <strain evidence="2">HYR1</strain>
    </source>
</reference>